<evidence type="ECO:0000313" key="1">
    <source>
        <dbReference type="EMBL" id="MBO0349066.1"/>
    </source>
</evidence>
<comment type="caution">
    <text evidence="1">The sequence shown here is derived from an EMBL/GenBank/DDBJ whole genome shotgun (WGS) entry which is preliminary data.</text>
</comment>
<organism evidence="1 2">
    <name type="scientific">Phormidium pseudopriestleyi FRX01</name>
    <dbReference type="NCBI Taxonomy" id="1759528"/>
    <lineage>
        <taxon>Bacteria</taxon>
        <taxon>Bacillati</taxon>
        <taxon>Cyanobacteriota</taxon>
        <taxon>Cyanophyceae</taxon>
        <taxon>Oscillatoriophycideae</taxon>
        <taxon>Oscillatoriales</taxon>
        <taxon>Oscillatoriaceae</taxon>
        <taxon>Phormidium</taxon>
    </lineage>
</organism>
<proteinExistence type="predicted"/>
<gene>
    <name evidence="1" type="ORF">J0895_08115</name>
</gene>
<sequence length="761" mass="84866">MTNSWKEYLFTPTLPRELSVKCTLGRVRTFIPWTRDPDTMIVTDILPQTVLDVNRQTYKQLKLALSLNLRRQIFVAVCDDLPFRNRLAKGLAVELKADCESGETLENGGGKTGKSVYPRLVSLELNLQDPNLIAQIEGWITRHPLPDPRSPLPVFQVLGLEKLTKATAAVQWSFLADLEASEGRLSDAGDRLFSCSILLWVSRPWGRTIAQSAPQFWHCRTGLFEFEGEPTPVAQSPEYSQTPIKASPVIPKLPEEHPQPRQLLPLEQSRLEREGDYLPLKTPTPLIIAQSPPSPPKPPAKLVELVWAAVNAQIPENVKTEFVSSAANTLPLKLLEEVEQLHHSGSSRGELADAYLKLGSFYRDGLSKGSGGGQNGATVAPELLPQYLTLAILAYEEAIALMEKDVPEWGDLANDLGNCHWMRSRYQSQPEEKLADLFKAVELYHQGLQHLDAEAQPAVWARIQNNLGAVYSELARYQDRQENLERSIRAYQQALNYRKGELGGDLRPYAATQNNLGTAYWNLAQHRDAGVNLKQAVSAYSEALRHHGRSEQPLEYGMIQNNLGTAYWNLAQYEKPKDYLMLAIAAYQIALMYRKKQTLPSAHAATQNNLGTAYWHLANHSQSEPELRAELLQEAIAAYDAAITLGETLSQQAGGQSSPQKMLAFDLIAAHTNVGLAHYQLVTQTSAIPDATPRAQHLQAALDHYIQGAIATQDQPERHQNAWAYIVQIVRTIYAEFGIEGQTRALSRVPGSLLSELMRRL</sequence>
<dbReference type="RefSeq" id="WP_207087601.1">
    <property type="nucleotide sequence ID" value="NZ_JAFLQW010000224.1"/>
</dbReference>
<dbReference type="SUPFAM" id="SSF48452">
    <property type="entry name" value="TPR-like"/>
    <property type="match status" value="1"/>
</dbReference>
<dbReference type="Proteomes" id="UP000664844">
    <property type="component" value="Unassembled WGS sequence"/>
</dbReference>
<dbReference type="PANTHER" id="PTHR19959:SF119">
    <property type="entry name" value="FUNGAL LIPASE-LIKE DOMAIN-CONTAINING PROTEIN"/>
    <property type="match status" value="1"/>
</dbReference>
<name>A0ABS3FPM5_9CYAN</name>
<dbReference type="InterPro" id="IPR019734">
    <property type="entry name" value="TPR_rpt"/>
</dbReference>
<keyword evidence="2" id="KW-1185">Reference proteome</keyword>
<dbReference type="PANTHER" id="PTHR19959">
    <property type="entry name" value="KINESIN LIGHT CHAIN"/>
    <property type="match status" value="1"/>
</dbReference>
<dbReference type="InterPro" id="IPR011990">
    <property type="entry name" value="TPR-like_helical_dom_sf"/>
</dbReference>
<protein>
    <submittedName>
        <fullName evidence="1">Tetratricopeptide repeat protein</fullName>
    </submittedName>
</protein>
<dbReference type="EMBL" id="JAFLQW010000224">
    <property type="protein sequence ID" value="MBO0349066.1"/>
    <property type="molecule type" value="Genomic_DNA"/>
</dbReference>
<evidence type="ECO:0000313" key="2">
    <source>
        <dbReference type="Proteomes" id="UP000664844"/>
    </source>
</evidence>
<accession>A0ABS3FPM5</accession>
<reference evidence="1 2" key="1">
    <citation type="submission" date="2021-03" db="EMBL/GenBank/DDBJ databases">
        <title>Metabolic Capacity of the Antarctic Cyanobacterium Phormidium pseudopriestleyi that Sustains Oxygenic Photosynthesis in the Presence of Hydrogen Sulfide.</title>
        <authorList>
            <person name="Lumian J.E."/>
            <person name="Jungblut A.D."/>
            <person name="Dillon M.L."/>
            <person name="Hawes I."/>
            <person name="Doran P.T."/>
            <person name="Mackey T.J."/>
            <person name="Dick G.J."/>
            <person name="Grettenberger C.L."/>
            <person name="Sumner D.Y."/>
        </authorList>
    </citation>
    <scope>NUCLEOTIDE SEQUENCE [LARGE SCALE GENOMIC DNA]</scope>
    <source>
        <strain evidence="1 2">FRX01</strain>
    </source>
</reference>
<dbReference type="SMART" id="SM00028">
    <property type="entry name" value="TPR"/>
    <property type="match status" value="4"/>
</dbReference>
<dbReference type="Gene3D" id="1.25.40.10">
    <property type="entry name" value="Tetratricopeptide repeat domain"/>
    <property type="match status" value="2"/>
</dbReference>